<evidence type="ECO:0000313" key="2">
    <source>
        <dbReference type="Proteomes" id="UP000789759"/>
    </source>
</evidence>
<reference evidence="1" key="1">
    <citation type="submission" date="2021-06" db="EMBL/GenBank/DDBJ databases">
        <authorList>
            <person name="Kallberg Y."/>
            <person name="Tangrot J."/>
            <person name="Rosling A."/>
        </authorList>
    </citation>
    <scope>NUCLEOTIDE SEQUENCE</scope>
    <source>
        <strain evidence="1">FL966</strain>
    </source>
</reference>
<dbReference type="AlphaFoldDB" id="A0A9N9P939"/>
<accession>A0A9N9P939</accession>
<evidence type="ECO:0000313" key="1">
    <source>
        <dbReference type="EMBL" id="CAG8817037.1"/>
    </source>
</evidence>
<organism evidence="1 2">
    <name type="scientific">Cetraspora pellucida</name>
    <dbReference type="NCBI Taxonomy" id="1433469"/>
    <lineage>
        <taxon>Eukaryota</taxon>
        <taxon>Fungi</taxon>
        <taxon>Fungi incertae sedis</taxon>
        <taxon>Mucoromycota</taxon>
        <taxon>Glomeromycotina</taxon>
        <taxon>Glomeromycetes</taxon>
        <taxon>Diversisporales</taxon>
        <taxon>Gigasporaceae</taxon>
        <taxon>Cetraspora</taxon>
    </lineage>
</organism>
<gene>
    <name evidence="1" type="ORF">CPELLU_LOCUS19298</name>
</gene>
<dbReference type="EMBL" id="CAJVQA010045019">
    <property type="protein sequence ID" value="CAG8817037.1"/>
    <property type="molecule type" value="Genomic_DNA"/>
</dbReference>
<sequence>MDIRLSRLRFTELACYLNFTTIIVLQNTPQQSVIETISQT</sequence>
<proteinExistence type="predicted"/>
<comment type="caution">
    <text evidence="1">The sequence shown here is derived from an EMBL/GenBank/DDBJ whole genome shotgun (WGS) entry which is preliminary data.</text>
</comment>
<protein>
    <submittedName>
        <fullName evidence="1">23863_t:CDS:1</fullName>
    </submittedName>
</protein>
<keyword evidence="2" id="KW-1185">Reference proteome</keyword>
<dbReference type="Proteomes" id="UP000789759">
    <property type="component" value="Unassembled WGS sequence"/>
</dbReference>
<name>A0A9N9P939_9GLOM</name>
<feature type="non-terminal residue" evidence="1">
    <location>
        <position position="40"/>
    </location>
</feature>